<comment type="caution">
    <text evidence="1">The sequence shown here is derived from an EMBL/GenBank/DDBJ whole genome shotgun (WGS) entry which is preliminary data.</text>
</comment>
<dbReference type="RefSeq" id="WP_224137589.1">
    <property type="nucleotide sequence ID" value="NZ_JAIQUM010000008.1"/>
</dbReference>
<protein>
    <recommendedName>
        <fullName evidence="3">Fur-regulated basic protein FbpA</fullName>
    </recommendedName>
</protein>
<evidence type="ECO:0000313" key="1">
    <source>
        <dbReference type="EMBL" id="MBZ5749704.1"/>
    </source>
</evidence>
<keyword evidence="2" id="KW-1185">Reference proteome</keyword>
<sequence length="48" mass="5730">MNFYGKITEQNLQEILENVYKKGQETENISVLELIEDIKQQFMSYTTK</sequence>
<dbReference type="Pfam" id="PF26162">
    <property type="entry name" value="YwzD"/>
    <property type="match status" value="1"/>
</dbReference>
<accession>A0ABS7UN97</accession>
<dbReference type="EMBL" id="JAIQUM010000008">
    <property type="protein sequence ID" value="MBZ5749704.1"/>
    <property type="molecule type" value="Genomic_DNA"/>
</dbReference>
<name>A0ABS7UN97_9BACI</name>
<dbReference type="InterPro" id="IPR058930">
    <property type="entry name" value="YwzD"/>
</dbReference>
<reference evidence="1" key="1">
    <citation type="submission" date="2024-05" db="EMBL/GenBank/DDBJ databases">
        <title>Metabacillus sp. nov., isolated from the rhizosphere soil of tomato plants.</title>
        <authorList>
            <person name="Ma R."/>
        </authorList>
    </citation>
    <scope>NUCLEOTIDE SEQUENCE</scope>
    <source>
        <strain evidence="1">DBTR6</strain>
    </source>
</reference>
<organism evidence="1 2">
    <name type="scientific">Metabacillus rhizolycopersici</name>
    <dbReference type="NCBI Taxonomy" id="2875709"/>
    <lineage>
        <taxon>Bacteria</taxon>
        <taxon>Bacillati</taxon>
        <taxon>Bacillota</taxon>
        <taxon>Bacilli</taxon>
        <taxon>Bacillales</taxon>
        <taxon>Bacillaceae</taxon>
        <taxon>Metabacillus</taxon>
    </lineage>
</organism>
<evidence type="ECO:0000313" key="2">
    <source>
        <dbReference type="Proteomes" id="UP001165287"/>
    </source>
</evidence>
<dbReference type="Proteomes" id="UP001165287">
    <property type="component" value="Unassembled WGS sequence"/>
</dbReference>
<evidence type="ECO:0008006" key="3">
    <source>
        <dbReference type="Google" id="ProtNLM"/>
    </source>
</evidence>
<proteinExistence type="predicted"/>
<gene>
    <name evidence="1" type="ORF">K9V48_05505</name>
</gene>